<keyword evidence="2" id="KW-1185">Reference proteome</keyword>
<dbReference type="GeneID" id="77945248"/>
<dbReference type="Proteomes" id="UP000502617">
    <property type="component" value="Segment"/>
</dbReference>
<protein>
    <submittedName>
        <fullName evidence="1">Uncharacterized protein</fullName>
    </submittedName>
</protein>
<evidence type="ECO:0000313" key="1">
    <source>
        <dbReference type="EMBL" id="QIN96714.1"/>
    </source>
</evidence>
<sequence length="29" mass="3259">MASQPVVAAPQDSLYRRYWKNAPVAPNNN</sequence>
<evidence type="ECO:0000313" key="2">
    <source>
        <dbReference type="Proteomes" id="UP000502617"/>
    </source>
</evidence>
<proteinExistence type="predicted"/>
<reference evidence="1 2" key="1">
    <citation type="submission" date="2020-03" db="EMBL/GenBank/DDBJ databases">
        <title>The Isolation and Genome Sequence of a Novel Cyanophage S-N03 from the Huanghai Sea, China.</title>
        <authorList>
            <person name="Jiang T."/>
        </authorList>
    </citation>
    <scope>NUCLEOTIDE SEQUENCE [LARGE SCALE GENOMIC DNA]</scope>
</reference>
<dbReference type="KEGG" id="vg:77945248"/>
<dbReference type="EMBL" id="MT162466">
    <property type="protein sequence ID" value="QIN96714.1"/>
    <property type="molecule type" value="Genomic_DNA"/>
</dbReference>
<organism evidence="1 2">
    <name type="scientific">Synechococcus phage S-N03</name>
    <dbReference type="NCBI Taxonomy" id="2718943"/>
    <lineage>
        <taxon>Viruses</taxon>
        <taxon>Duplodnaviria</taxon>
        <taxon>Heunggongvirae</taxon>
        <taxon>Uroviricota</taxon>
        <taxon>Caudoviricetes</taxon>
        <taxon>Pantevenvirales</taxon>
        <taxon>Kyanoviridae</taxon>
        <taxon>Huanghaivirus</taxon>
        <taxon>Huanghaivirus snothree</taxon>
    </lineage>
</organism>
<accession>A0A6G8R5Q5</accession>
<name>A0A6G8R5Q5_9CAUD</name>
<dbReference type="RefSeq" id="YP_010669094.1">
    <property type="nucleotide sequence ID" value="NC_070959.1"/>
</dbReference>